<dbReference type="SMART" id="SM01221">
    <property type="entry name" value="FTCD"/>
    <property type="match status" value="1"/>
</dbReference>
<dbReference type="Pfam" id="PF02971">
    <property type="entry name" value="FTCD"/>
    <property type="match status" value="2"/>
</dbReference>
<dbReference type="PANTHER" id="PTHR12234:SF1">
    <property type="entry name" value="FORMIMINOTRANSFERASE N-TERMINAL SUBDOMAIN-CONTAINING PROTEIN"/>
    <property type="match status" value="1"/>
</dbReference>
<dbReference type="GO" id="GO:0016740">
    <property type="term" value="F:transferase activity"/>
    <property type="evidence" value="ECO:0007669"/>
    <property type="project" value="UniProtKB-KW"/>
</dbReference>
<dbReference type="InterPro" id="IPR036178">
    <property type="entry name" value="Formintransfe-cycloase-like_sf"/>
</dbReference>
<comment type="caution">
    <text evidence="2">The sequence shown here is derived from an EMBL/GenBank/DDBJ whole genome shotgun (WGS) entry which is preliminary data.</text>
</comment>
<dbReference type="InterPro" id="IPR022384">
    <property type="entry name" value="FormiminoTrfase_cat_dom_sf"/>
</dbReference>
<dbReference type="EMBL" id="QXTE01015161">
    <property type="protein sequence ID" value="TFJ95078.1"/>
    <property type="molecule type" value="Genomic_DNA"/>
</dbReference>
<dbReference type="Gene3D" id="1.20.120.680">
    <property type="entry name" value="Formiminotetrahydrofolate cyclodeaminase monomer, up-and-down helical bundle"/>
    <property type="match status" value="1"/>
</dbReference>
<dbReference type="SUPFAM" id="SSF101262">
    <property type="entry name" value="Methenyltetrahydrofolate cyclohydrolase-like"/>
    <property type="match status" value="1"/>
</dbReference>
<feature type="domain" description="Formiminotransferase C-terminal subdomain" evidence="1">
    <location>
        <begin position="6"/>
        <end position="221"/>
    </location>
</feature>
<evidence type="ECO:0000313" key="2">
    <source>
        <dbReference type="EMBL" id="TFJ95078.1"/>
    </source>
</evidence>
<evidence type="ECO:0000259" key="1">
    <source>
        <dbReference type="SMART" id="SM01221"/>
    </source>
</evidence>
<dbReference type="Proteomes" id="UP000297703">
    <property type="component" value="Unassembled WGS sequence"/>
</dbReference>
<dbReference type="InterPro" id="IPR013802">
    <property type="entry name" value="Formiminotransferase_C"/>
</dbReference>
<dbReference type="OrthoDB" id="48036at2759"/>
<evidence type="ECO:0000313" key="3">
    <source>
        <dbReference type="Proteomes" id="UP000297703"/>
    </source>
</evidence>
<protein>
    <submittedName>
        <fullName evidence="2">Formimidoyltransferase-cyclodeaminase</fullName>
    </submittedName>
</protein>
<dbReference type="AlphaFoldDB" id="A0A4D9DDA8"/>
<sequence>MSARQFLIAYNITLNTRDKQIATDIAFELREKGRVARKGNTKPIYIKGDKYFYAEGSYPCGNDDFVGSTLEETAQHCQNTHGYDLYHVLELNDVPTDERIHGRAVYKNGMFSHAKAIGWYVPEFDRAQISINLTDYTVTSTHDVLEAARELAAERGVVVTGSEIVGLVPFQALYESGQFYLRRQGKPAGVPVRDVLNTAIHSMGLRDVAEFDLDEKVLGLPKAAQLVDMKITDFADEVSRDTPAPGGGSIAALCGALGASLASMVATLTYGSKKEAADNDLLADAAEKAQIIKDKLIVLVDADTDAFNGFMDARRLPQDTDEQKQARHEAMQAGLKEAIEVPYQTALASFEAMQLADVVARKGKVASITDGAVGVQAGFTGVRGGCWNVSVNLKDITDKAYVHEMQSKCDELIAKAEELLRSTGEFVDTKLKQRAGLL</sequence>
<dbReference type="Gene3D" id="3.30.70.670">
    <property type="entry name" value="Formiminotransferase, C-terminal subdomain"/>
    <property type="match status" value="1"/>
</dbReference>
<accession>A0A4D9DDA8</accession>
<keyword evidence="2" id="KW-0808">Transferase</keyword>
<dbReference type="Pfam" id="PF04961">
    <property type="entry name" value="FTCD_C"/>
    <property type="match status" value="1"/>
</dbReference>
<gene>
    <name evidence="2" type="ORF">DR999_PMT23523</name>
</gene>
<dbReference type="InterPro" id="IPR051623">
    <property type="entry name" value="FTCD"/>
</dbReference>
<reference evidence="2 3" key="1">
    <citation type="submission" date="2019-04" db="EMBL/GenBank/DDBJ databases">
        <title>Draft genome of the big-headed turtle Platysternon megacephalum.</title>
        <authorList>
            <person name="Gong S."/>
        </authorList>
    </citation>
    <scope>NUCLEOTIDE SEQUENCE [LARGE SCALE GENOMIC DNA]</scope>
    <source>
        <strain evidence="2">DO16091913</strain>
        <tissue evidence="2">Muscle</tissue>
    </source>
</reference>
<dbReference type="GO" id="GO:0005542">
    <property type="term" value="F:folic acid binding"/>
    <property type="evidence" value="ECO:0007669"/>
    <property type="project" value="InterPro"/>
</dbReference>
<dbReference type="PANTHER" id="PTHR12234">
    <property type="entry name" value="FORMIMINOTRANSFERASE-CYCLODEAMINASE"/>
    <property type="match status" value="1"/>
</dbReference>
<dbReference type="SUPFAM" id="SSF55116">
    <property type="entry name" value="Formiminotransferase domain of formiminotransferase-cyclodeaminase"/>
    <property type="match status" value="1"/>
</dbReference>
<dbReference type="STRING" id="55544.A0A4D9DDA8"/>
<dbReference type="InterPro" id="IPR007044">
    <property type="entry name" value="Cyclodeamin/CycHdrlase"/>
</dbReference>
<dbReference type="InterPro" id="IPR037070">
    <property type="entry name" value="Formiminotransferase_C_sf"/>
</dbReference>
<name>A0A4D9DDA8_9SAUR</name>
<reference evidence="2 3" key="2">
    <citation type="submission" date="2019-04" db="EMBL/GenBank/DDBJ databases">
        <title>The genome sequence of big-headed turtle.</title>
        <authorList>
            <person name="Gong S."/>
        </authorList>
    </citation>
    <scope>NUCLEOTIDE SEQUENCE [LARGE SCALE GENOMIC DNA]</scope>
    <source>
        <strain evidence="2">DO16091913</strain>
        <tissue evidence="2">Muscle</tissue>
    </source>
</reference>
<organism evidence="2 3">
    <name type="scientific">Platysternon megacephalum</name>
    <name type="common">big-headed turtle</name>
    <dbReference type="NCBI Taxonomy" id="55544"/>
    <lineage>
        <taxon>Eukaryota</taxon>
        <taxon>Metazoa</taxon>
        <taxon>Chordata</taxon>
        <taxon>Craniata</taxon>
        <taxon>Vertebrata</taxon>
        <taxon>Euteleostomi</taxon>
        <taxon>Archelosauria</taxon>
        <taxon>Testudinata</taxon>
        <taxon>Testudines</taxon>
        <taxon>Cryptodira</taxon>
        <taxon>Durocryptodira</taxon>
        <taxon>Testudinoidea</taxon>
        <taxon>Platysternidae</taxon>
        <taxon>Platysternon</taxon>
    </lineage>
</organism>
<proteinExistence type="predicted"/>
<keyword evidence="3" id="KW-1185">Reference proteome</keyword>